<comment type="caution">
    <text evidence="2">The sequence shown here is derived from an EMBL/GenBank/DDBJ whole genome shotgun (WGS) entry which is preliminary data.</text>
</comment>
<dbReference type="SMART" id="SM00530">
    <property type="entry name" value="HTH_XRE"/>
    <property type="match status" value="1"/>
</dbReference>
<dbReference type="Pfam" id="PF01381">
    <property type="entry name" value="HTH_3"/>
    <property type="match status" value="1"/>
</dbReference>
<dbReference type="SUPFAM" id="SSF47413">
    <property type="entry name" value="lambda repressor-like DNA-binding domains"/>
    <property type="match status" value="1"/>
</dbReference>
<evidence type="ECO:0000313" key="2">
    <source>
        <dbReference type="EMBL" id="KPX50212.1"/>
    </source>
</evidence>
<evidence type="ECO:0000313" key="3">
    <source>
        <dbReference type="Proteomes" id="UP000050557"/>
    </source>
</evidence>
<dbReference type="AlphaFoldDB" id="A0A0P9RQ84"/>
<reference evidence="2 3" key="1">
    <citation type="submission" date="2015-09" db="EMBL/GenBank/DDBJ databases">
        <title>Genome announcement of multiple Pseudomonas syringae strains.</title>
        <authorList>
            <person name="Thakur S."/>
            <person name="Wang P.W."/>
            <person name="Gong Y."/>
            <person name="Weir B.S."/>
            <person name="Guttman D.S."/>
        </authorList>
    </citation>
    <scope>NUCLEOTIDE SEQUENCE [LARGE SCALE GENOMIC DNA]</scope>
    <source>
        <strain evidence="2 3">ICMP4531</strain>
    </source>
</reference>
<proteinExistence type="predicted"/>
<dbReference type="CDD" id="cd00093">
    <property type="entry name" value="HTH_XRE"/>
    <property type="match status" value="1"/>
</dbReference>
<dbReference type="InterPro" id="IPR001387">
    <property type="entry name" value="Cro/C1-type_HTH"/>
</dbReference>
<name>A0A0P9RQ84_9PSED</name>
<dbReference type="GO" id="GO:0003677">
    <property type="term" value="F:DNA binding"/>
    <property type="evidence" value="ECO:0007669"/>
    <property type="project" value="InterPro"/>
</dbReference>
<feature type="domain" description="HTH cro/C1-type" evidence="1">
    <location>
        <begin position="6"/>
        <end position="65"/>
    </location>
</feature>
<dbReference type="RefSeq" id="WP_005767966.1">
    <property type="nucleotide sequence ID" value="NZ_CP092918.1"/>
</dbReference>
<dbReference type="Proteomes" id="UP000050557">
    <property type="component" value="Unassembled WGS sequence"/>
</dbReference>
<organism evidence="2 3">
    <name type="scientific">Pseudomonas syringae pv. helianthi</name>
    <dbReference type="NCBI Taxonomy" id="251654"/>
    <lineage>
        <taxon>Bacteria</taxon>
        <taxon>Pseudomonadati</taxon>
        <taxon>Pseudomonadota</taxon>
        <taxon>Gammaproteobacteria</taxon>
        <taxon>Pseudomonadales</taxon>
        <taxon>Pseudomonadaceae</taxon>
        <taxon>Pseudomonas</taxon>
    </lineage>
</organism>
<dbReference type="PROSITE" id="PS50943">
    <property type="entry name" value="HTH_CROC1"/>
    <property type="match status" value="1"/>
</dbReference>
<protein>
    <submittedName>
        <fullName evidence="2">Helix-turn-helix domain-containing protein</fullName>
    </submittedName>
</protein>
<accession>A0A0P9RQ84</accession>
<dbReference type="Gene3D" id="1.10.260.40">
    <property type="entry name" value="lambda repressor-like DNA-binding domains"/>
    <property type="match status" value="1"/>
</dbReference>
<dbReference type="InterPro" id="IPR010982">
    <property type="entry name" value="Lambda_DNA-bd_dom_sf"/>
</dbReference>
<evidence type="ECO:0000259" key="1">
    <source>
        <dbReference type="PROSITE" id="PS50943"/>
    </source>
</evidence>
<dbReference type="EMBL" id="LJQM01000009">
    <property type="protein sequence ID" value="KPX50212.1"/>
    <property type="molecule type" value="Genomic_DNA"/>
</dbReference>
<dbReference type="PATRIC" id="fig|251654.3.peg.5257"/>
<gene>
    <name evidence="2" type="ORF">ALO68_101930</name>
</gene>
<sequence length="76" mass="8083">MNLNRIAEFREAAGIKQRDLVAALGWTQTRVSNYEAGRRTAGLAECRAITAALNKLGAACSLDDVFPPALPVPEAA</sequence>